<dbReference type="EMBL" id="JACHMC010000001">
    <property type="protein sequence ID" value="MBB4883482.1"/>
    <property type="molecule type" value="Genomic_DNA"/>
</dbReference>
<accession>A0A4Y8X0F7</accession>
<evidence type="ECO:0000259" key="2">
    <source>
        <dbReference type="Pfam" id="PF20434"/>
    </source>
</evidence>
<organism evidence="3 4">
    <name type="scientific">Micrococcus flavus</name>
    <dbReference type="NCBI Taxonomy" id="384602"/>
    <lineage>
        <taxon>Bacteria</taxon>
        <taxon>Bacillati</taxon>
        <taxon>Actinomycetota</taxon>
        <taxon>Actinomycetes</taxon>
        <taxon>Micrococcales</taxon>
        <taxon>Micrococcaceae</taxon>
        <taxon>Micrococcus</taxon>
    </lineage>
</organism>
<comment type="caution">
    <text evidence="3">The sequence shown here is derived from an EMBL/GenBank/DDBJ whole genome shotgun (WGS) entry which is preliminary data.</text>
</comment>
<evidence type="ECO:0000313" key="4">
    <source>
        <dbReference type="Proteomes" id="UP000560081"/>
    </source>
</evidence>
<dbReference type="Proteomes" id="UP000560081">
    <property type="component" value="Unassembled WGS sequence"/>
</dbReference>
<dbReference type="InterPro" id="IPR049492">
    <property type="entry name" value="BD-FAE-like_dom"/>
</dbReference>
<dbReference type="SUPFAM" id="SSF53474">
    <property type="entry name" value="alpha/beta-Hydrolases"/>
    <property type="match status" value="1"/>
</dbReference>
<evidence type="ECO:0000256" key="1">
    <source>
        <dbReference type="ARBA" id="ARBA00022801"/>
    </source>
</evidence>
<dbReference type="PANTHER" id="PTHR48081:SF13">
    <property type="entry name" value="ALPHA_BETA HYDROLASE"/>
    <property type="match status" value="1"/>
</dbReference>
<dbReference type="Gene3D" id="3.40.50.1820">
    <property type="entry name" value="alpha/beta hydrolase"/>
    <property type="match status" value="1"/>
</dbReference>
<dbReference type="OrthoDB" id="9803828at2"/>
<dbReference type="InterPro" id="IPR029058">
    <property type="entry name" value="AB_hydrolase_fold"/>
</dbReference>
<sequence>MDAGTHDDGGRLGRRTALGLGLGAAGVALTAALVERDTSLVPAPVEDRAAALFGMRSSLGHTYADLPGAAGRVDVHTPPGPGPFPVLVWNDGSGWRSDRGFQGGRDVARGMVPAGYAVAAFSVRSSSQGTFPAQVLDATAAVRWVRAHAAELGLDPGRIAVGGNSSGGWNALMAGLTGGRDLDRARVPFPGSEVPAGGHAIPPEDAVQAIVECAAPVDFLQMNVQMPRGACAALNRRQRLEHCHLDEASTKSRMLGAPVMARPELARLARPAVHVTPDSPPTLLIHGRDDHEVPYLQSRGLYSVFAERGVPTALYSVEGAGHDLGMMTRRMGPADVLRAHLPRTAVHATVSWAAVAAFLDAVMPG</sequence>
<dbReference type="InterPro" id="IPR050300">
    <property type="entry name" value="GDXG_lipolytic_enzyme"/>
</dbReference>
<name>A0A4Y8X0F7_9MICC</name>
<dbReference type="InterPro" id="IPR006311">
    <property type="entry name" value="TAT_signal"/>
</dbReference>
<dbReference type="Pfam" id="PF20434">
    <property type="entry name" value="BD-FAE"/>
    <property type="match status" value="1"/>
</dbReference>
<dbReference type="RefSeq" id="WP_135030303.1">
    <property type="nucleotide sequence ID" value="NZ_BMLA01000008.1"/>
</dbReference>
<dbReference type="PANTHER" id="PTHR48081">
    <property type="entry name" value="AB HYDROLASE SUPERFAMILY PROTEIN C4A8.06C"/>
    <property type="match status" value="1"/>
</dbReference>
<keyword evidence="1" id="KW-0378">Hydrolase</keyword>
<dbReference type="PROSITE" id="PS51318">
    <property type="entry name" value="TAT"/>
    <property type="match status" value="1"/>
</dbReference>
<dbReference type="GO" id="GO:0016787">
    <property type="term" value="F:hydrolase activity"/>
    <property type="evidence" value="ECO:0007669"/>
    <property type="project" value="UniProtKB-KW"/>
</dbReference>
<protein>
    <submittedName>
        <fullName evidence="3">Acetyl esterase/lipase</fullName>
    </submittedName>
</protein>
<feature type="domain" description="BD-FAE-like" evidence="2">
    <location>
        <begin position="74"/>
        <end position="303"/>
    </location>
</feature>
<gene>
    <name evidence="3" type="ORF">BJ976_001833</name>
</gene>
<reference evidence="3 4" key="1">
    <citation type="submission" date="2020-08" db="EMBL/GenBank/DDBJ databases">
        <title>Sequencing the genomes of 1000 actinobacteria strains.</title>
        <authorList>
            <person name="Klenk H.-P."/>
        </authorList>
    </citation>
    <scope>NUCLEOTIDE SEQUENCE [LARGE SCALE GENOMIC DNA]</scope>
    <source>
        <strain evidence="3 4">DSM 19079</strain>
    </source>
</reference>
<dbReference type="AlphaFoldDB" id="A0A4Y8X0F7"/>
<proteinExistence type="predicted"/>
<keyword evidence="4" id="KW-1185">Reference proteome</keyword>
<evidence type="ECO:0000313" key="3">
    <source>
        <dbReference type="EMBL" id="MBB4883482.1"/>
    </source>
</evidence>